<dbReference type="EMBL" id="JACEFO010000121">
    <property type="protein sequence ID" value="KAF8780641.1"/>
    <property type="molecule type" value="Genomic_DNA"/>
</dbReference>
<gene>
    <name evidence="4" type="ORF">HU200_001243</name>
</gene>
<dbReference type="GO" id="GO:0006952">
    <property type="term" value="P:defense response"/>
    <property type="evidence" value="ECO:0007669"/>
    <property type="project" value="InterPro"/>
</dbReference>
<organism evidence="4 5">
    <name type="scientific">Digitaria exilis</name>
    <dbReference type="NCBI Taxonomy" id="1010633"/>
    <lineage>
        <taxon>Eukaryota</taxon>
        <taxon>Viridiplantae</taxon>
        <taxon>Streptophyta</taxon>
        <taxon>Embryophyta</taxon>
        <taxon>Tracheophyta</taxon>
        <taxon>Spermatophyta</taxon>
        <taxon>Magnoliopsida</taxon>
        <taxon>Liliopsida</taxon>
        <taxon>Poales</taxon>
        <taxon>Poaceae</taxon>
        <taxon>PACMAD clade</taxon>
        <taxon>Panicoideae</taxon>
        <taxon>Panicodae</taxon>
        <taxon>Paniceae</taxon>
        <taxon>Anthephorinae</taxon>
        <taxon>Digitaria</taxon>
    </lineage>
</organism>
<dbReference type="PANTHER" id="PTHR31213:SF168">
    <property type="entry name" value="OS12G0555100 PROTEIN"/>
    <property type="match status" value="1"/>
</dbReference>
<comment type="caution">
    <text evidence="4">The sequence shown here is derived from an EMBL/GenBank/DDBJ whole genome shotgun (WGS) entry which is preliminary data.</text>
</comment>
<dbReference type="OrthoDB" id="631900at2759"/>
<dbReference type="AlphaFoldDB" id="A0A835KXQ3"/>
<keyword evidence="5" id="KW-1185">Reference proteome</keyword>
<protein>
    <recommendedName>
        <fullName evidence="3">Bet v I/Major latex protein domain-containing protein</fullName>
    </recommendedName>
</protein>
<dbReference type="GO" id="GO:0004864">
    <property type="term" value="F:protein phosphatase inhibitor activity"/>
    <property type="evidence" value="ECO:0007669"/>
    <property type="project" value="TreeGrafter"/>
</dbReference>
<dbReference type="InterPro" id="IPR000916">
    <property type="entry name" value="Bet_v_I/MLP"/>
</dbReference>
<proteinExistence type="inferred from homology"/>
<dbReference type="SUPFAM" id="SSF55961">
    <property type="entry name" value="Bet v1-like"/>
    <property type="match status" value="1"/>
</dbReference>
<name>A0A835KXQ3_9POAL</name>
<evidence type="ECO:0000256" key="1">
    <source>
        <dbReference type="ARBA" id="ARBA00004123"/>
    </source>
</evidence>
<dbReference type="InterPro" id="IPR023393">
    <property type="entry name" value="START-like_dom_sf"/>
</dbReference>
<comment type="similarity">
    <text evidence="2">Belongs to the BetVI family.</text>
</comment>
<dbReference type="PANTHER" id="PTHR31213">
    <property type="entry name" value="OS08G0374000 PROTEIN-RELATED"/>
    <property type="match status" value="1"/>
</dbReference>
<dbReference type="Gene3D" id="3.30.530.20">
    <property type="match status" value="1"/>
</dbReference>
<evidence type="ECO:0000256" key="2">
    <source>
        <dbReference type="ARBA" id="ARBA00009744"/>
    </source>
</evidence>
<evidence type="ECO:0000259" key="3">
    <source>
        <dbReference type="Pfam" id="PF00407"/>
    </source>
</evidence>
<dbReference type="InterPro" id="IPR050279">
    <property type="entry name" value="Plant_def-hormone_signal"/>
</dbReference>
<dbReference type="Pfam" id="PF00407">
    <property type="entry name" value="Bet_v_1"/>
    <property type="match status" value="1"/>
</dbReference>
<dbReference type="GO" id="GO:0005737">
    <property type="term" value="C:cytoplasm"/>
    <property type="evidence" value="ECO:0007669"/>
    <property type="project" value="TreeGrafter"/>
</dbReference>
<dbReference type="GO" id="GO:0009738">
    <property type="term" value="P:abscisic acid-activated signaling pathway"/>
    <property type="evidence" value="ECO:0007669"/>
    <property type="project" value="TreeGrafter"/>
</dbReference>
<dbReference type="GO" id="GO:0005634">
    <property type="term" value="C:nucleus"/>
    <property type="evidence" value="ECO:0007669"/>
    <property type="project" value="UniProtKB-SubCell"/>
</dbReference>
<reference evidence="4" key="1">
    <citation type="submission" date="2020-07" db="EMBL/GenBank/DDBJ databases">
        <title>Genome sequence and genetic diversity analysis of an under-domesticated orphan crop, white fonio (Digitaria exilis).</title>
        <authorList>
            <person name="Bennetzen J.L."/>
            <person name="Chen S."/>
            <person name="Ma X."/>
            <person name="Wang X."/>
            <person name="Yssel A.E.J."/>
            <person name="Chaluvadi S.R."/>
            <person name="Johnson M."/>
            <person name="Gangashetty P."/>
            <person name="Hamidou F."/>
            <person name="Sanogo M.D."/>
            <person name="Zwaenepoel A."/>
            <person name="Wallace J."/>
            <person name="Van De Peer Y."/>
            <person name="Van Deynze A."/>
        </authorList>
    </citation>
    <scope>NUCLEOTIDE SEQUENCE</scope>
    <source>
        <tissue evidence="4">Leaves</tissue>
    </source>
</reference>
<dbReference type="GO" id="GO:0038023">
    <property type="term" value="F:signaling receptor activity"/>
    <property type="evidence" value="ECO:0007669"/>
    <property type="project" value="TreeGrafter"/>
</dbReference>
<evidence type="ECO:0000313" key="4">
    <source>
        <dbReference type="EMBL" id="KAF8780641.1"/>
    </source>
</evidence>
<dbReference type="Proteomes" id="UP000636709">
    <property type="component" value="Unassembled WGS sequence"/>
</dbReference>
<sequence>MALRLAITQEIAMAVPAEPVWKAAFTADAPSMRKALAGMVDTLDVDGDGGPGSLITMKFNNPAAVGPAAMLKARVKVRDNAARVMCCDEVEGGDQVGMQFKSQVVQAKVEPAGVGGCVVKLSVDYERLDGTPLPPEDQAKLITGYVGLIKKVEENIVTHPGQFA</sequence>
<feature type="domain" description="Bet v I/Major latex protein" evidence="3">
    <location>
        <begin position="6"/>
        <end position="157"/>
    </location>
</feature>
<dbReference type="GO" id="GO:0010427">
    <property type="term" value="F:abscisic acid binding"/>
    <property type="evidence" value="ECO:0007669"/>
    <property type="project" value="TreeGrafter"/>
</dbReference>
<accession>A0A835KXQ3</accession>
<comment type="subcellular location">
    <subcellularLocation>
        <location evidence="1">Nucleus</location>
    </subcellularLocation>
</comment>
<evidence type="ECO:0000313" key="5">
    <source>
        <dbReference type="Proteomes" id="UP000636709"/>
    </source>
</evidence>